<accession>A0A9X3AF92</accession>
<dbReference type="AlphaFoldDB" id="A0A9X3AF92"/>
<evidence type="ECO:0000256" key="1">
    <source>
        <dbReference type="SAM" id="MobiDB-lite"/>
    </source>
</evidence>
<organism evidence="2 3">
    <name type="scientific">Umezawaea endophytica</name>
    <dbReference type="NCBI Taxonomy" id="1654476"/>
    <lineage>
        <taxon>Bacteria</taxon>
        <taxon>Bacillati</taxon>
        <taxon>Actinomycetota</taxon>
        <taxon>Actinomycetes</taxon>
        <taxon>Pseudonocardiales</taxon>
        <taxon>Pseudonocardiaceae</taxon>
        <taxon>Umezawaea</taxon>
    </lineage>
</organism>
<dbReference type="Proteomes" id="UP001141259">
    <property type="component" value="Unassembled WGS sequence"/>
</dbReference>
<dbReference type="Gene3D" id="3.50.30.40">
    <property type="entry name" value="Ribonuclease E inhibitor RraA/RraA-like"/>
    <property type="match status" value="1"/>
</dbReference>
<keyword evidence="3" id="KW-1185">Reference proteome</keyword>
<feature type="compositionally biased region" description="Polar residues" evidence="1">
    <location>
        <begin position="35"/>
        <end position="51"/>
    </location>
</feature>
<name>A0A9X3AF92_9PSEU</name>
<feature type="compositionally biased region" description="Pro residues" evidence="1">
    <location>
        <begin position="1"/>
        <end position="10"/>
    </location>
</feature>
<protein>
    <submittedName>
        <fullName evidence="2">Uncharacterized protein</fullName>
    </submittedName>
</protein>
<gene>
    <name evidence="2" type="ORF">NZH93_13945</name>
</gene>
<sequence length="149" mass="16013">PATPPGPPPGWADGTGRGHTSGAKKNVSRREKRPSSVNSKKSENLRLTSLPSCRTPAADAGFGPHTTTSADVVFGDRDGVLFVAADRVEEVLATAHRIREVERAQADGIRAGRTLREQTDFDGYLARRATDSSHTFRRHLRGLGGAVEE</sequence>
<evidence type="ECO:0000313" key="3">
    <source>
        <dbReference type="Proteomes" id="UP001141259"/>
    </source>
</evidence>
<proteinExistence type="predicted"/>
<reference evidence="2" key="1">
    <citation type="submission" date="2022-08" db="EMBL/GenBank/DDBJ databases">
        <authorList>
            <person name="Tistechok S."/>
            <person name="Samborskyy M."/>
            <person name="Roman I."/>
        </authorList>
    </citation>
    <scope>NUCLEOTIDE SEQUENCE</scope>
    <source>
        <strain evidence="2">DSM 103496</strain>
    </source>
</reference>
<feature type="region of interest" description="Disordered" evidence="1">
    <location>
        <begin position="1"/>
        <end position="51"/>
    </location>
</feature>
<feature type="non-terminal residue" evidence="2">
    <location>
        <position position="1"/>
    </location>
</feature>
<comment type="caution">
    <text evidence="2">The sequence shown here is derived from an EMBL/GenBank/DDBJ whole genome shotgun (WGS) entry which is preliminary data.</text>
</comment>
<dbReference type="EMBL" id="JANYMP010000005">
    <property type="protein sequence ID" value="MCS7477961.1"/>
    <property type="molecule type" value="Genomic_DNA"/>
</dbReference>
<evidence type="ECO:0000313" key="2">
    <source>
        <dbReference type="EMBL" id="MCS7477961.1"/>
    </source>
</evidence>